<organism evidence="1 2">
    <name type="scientific">Halomarina oriensis</name>
    <dbReference type="NCBI Taxonomy" id="671145"/>
    <lineage>
        <taxon>Archaea</taxon>
        <taxon>Methanobacteriati</taxon>
        <taxon>Methanobacteriota</taxon>
        <taxon>Stenosarchaea group</taxon>
        <taxon>Halobacteria</taxon>
        <taxon>Halobacteriales</taxon>
        <taxon>Natronomonadaceae</taxon>
        <taxon>Halomarina</taxon>
    </lineage>
</organism>
<reference evidence="1 2" key="1">
    <citation type="submission" date="2019-12" db="EMBL/GenBank/DDBJ databases">
        <title>Halocatena pleomorpha gen. nov. sp. nov., an extremely halophilic archaeon of family Halobacteriaceae isolated from saltpan soil.</title>
        <authorList>
            <person name="Pal Y."/>
            <person name="Verma A."/>
            <person name="Krishnamurthi S."/>
            <person name="Kumar P."/>
        </authorList>
    </citation>
    <scope>NUCLEOTIDE SEQUENCE [LARGE SCALE GENOMIC DNA]</scope>
    <source>
        <strain evidence="1 2">JCM 16495</strain>
    </source>
</reference>
<proteinExistence type="predicted"/>
<protein>
    <submittedName>
        <fullName evidence="1">Uncharacterized protein</fullName>
    </submittedName>
</protein>
<keyword evidence="2" id="KW-1185">Reference proteome</keyword>
<dbReference type="EMBL" id="WSZK01000028">
    <property type="protein sequence ID" value="MWG35914.1"/>
    <property type="molecule type" value="Genomic_DNA"/>
</dbReference>
<evidence type="ECO:0000313" key="1">
    <source>
        <dbReference type="EMBL" id="MWG35914.1"/>
    </source>
</evidence>
<evidence type="ECO:0000313" key="2">
    <source>
        <dbReference type="Proteomes" id="UP000451471"/>
    </source>
</evidence>
<dbReference type="AlphaFoldDB" id="A0A6B0GME4"/>
<accession>A0A6B0GME4</accession>
<gene>
    <name evidence="1" type="ORF">GQS65_15720</name>
</gene>
<dbReference type="RefSeq" id="WP_158205583.1">
    <property type="nucleotide sequence ID" value="NZ_WSZK01000028.1"/>
</dbReference>
<sequence>MSDAKPSQEVQQDGDGQNVWIITVRDSDSGKWTRDVFMAYTLNNAKHQAKYAVRDTYGEPQVIYTEEVATDVSA</sequence>
<dbReference type="Proteomes" id="UP000451471">
    <property type="component" value="Unassembled WGS sequence"/>
</dbReference>
<comment type="caution">
    <text evidence="1">The sequence shown here is derived from an EMBL/GenBank/DDBJ whole genome shotgun (WGS) entry which is preliminary data.</text>
</comment>
<name>A0A6B0GME4_9EURY</name>